<dbReference type="GO" id="GO:0003677">
    <property type="term" value="F:DNA binding"/>
    <property type="evidence" value="ECO:0007669"/>
    <property type="project" value="InterPro"/>
</dbReference>
<dbReference type="GO" id="GO:0008270">
    <property type="term" value="F:zinc ion binding"/>
    <property type="evidence" value="ECO:0007669"/>
    <property type="project" value="InterPro"/>
</dbReference>
<dbReference type="InterPro" id="IPR050987">
    <property type="entry name" value="AtrR-like"/>
</dbReference>
<evidence type="ECO:0000313" key="5">
    <source>
        <dbReference type="EMBL" id="KAJ7032556.1"/>
    </source>
</evidence>
<evidence type="ECO:0000259" key="4">
    <source>
        <dbReference type="SMART" id="SM00906"/>
    </source>
</evidence>
<feature type="region of interest" description="Disordered" evidence="3">
    <location>
        <begin position="565"/>
        <end position="598"/>
    </location>
</feature>
<feature type="coiled-coil region" evidence="2">
    <location>
        <begin position="32"/>
        <end position="59"/>
    </location>
</feature>
<evidence type="ECO:0000256" key="3">
    <source>
        <dbReference type="SAM" id="MobiDB-lite"/>
    </source>
</evidence>
<dbReference type="PANTHER" id="PTHR46910:SF38">
    <property type="entry name" value="ZN(2)-C6 FUNGAL-TYPE DOMAIN-CONTAINING PROTEIN"/>
    <property type="match status" value="1"/>
</dbReference>
<keyword evidence="6" id="KW-1185">Reference proteome</keyword>
<evidence type="ECO:0000256" key="1">
    <source>
        <dbReference type="ARBA" id="ARBA00023242"/>
    </source>
</evidence>
<reference evidence="5" key="1">
    <citation type="submission" date="2023-03" db="EMBL/GenBank/DDBJ databases">
        <title>Massive genome expansion in bonnet fungi (Mycena s.s.) driven by repeated elements and novel gene families across ecological guilds.</title>
        <authorList>
            <consortium name="Lawrence Berkeley National Laboratory"/>
            <person name="Harder C.B."/>
            <person name="Miyauchi S."/>
            <person name="Viragh M."/>
            <person name="Kuo A."/>
            <person name="Thoen E."/>
            <person name="Andreopoulos B."/>
            <person name="Lu D."/>
            <person name="Skrede I."/>
            <person name="Drula E."/>
            <person name="Henrissat B."/>
            <person name="Morin E."/>
            <person name="Kohler A."/>
            <person name="Barry K."/>
            <person name="LaButti K."/>
            <person name="Morin E."/>
            <person name="Salamov A."/>
            <person name="Lipzen A."/>
            <person name="Mereny Z."/>
            <person name="Hegedus B."/>
            <person name="Baldrian P."/>
            <person name="Stursova M."/>
            <person name="Weitz H."/>
            <person name="Taylor A."/>
            <person name="Grigoriev I.V."/>
            <person name="Nagy L.G."/>
            <person name="Martin F."/>
            <person name="Kauserud H."/>
        </authorList>
    </citation>
    <scope>NUCLEOTIDE SEQUENCE</scope>
    <source>
        <strain evidence="5">CBHHK200</strain>
    </source>
</reference>
<dbReference type="AlphaFoldDB" id="A0AAD6X2L4"/>
<keyword evidence="2" id="KW-0175">Coiled coil</keyword>
<dbReference type="PANTHER" id="PTHR46910">
    <property type="entry name" value="TRANSCRIPTION FACTOR PDR1"/>
    <property type="match status" value="1"/>
</dbReference>
<dbReference type="GO" id="GO:0000981">
    <property type="term" value="F:DNA-binding transcription factor activity, RNA polymerase II-specific"/>
    <property type="evidence" value="ECO:0007669"/>
    <property type="project" value="InterPro"/>
</dbReference>
<dbReference type="Gene3D" id="4.10.240.10">
    <property type="entry name" value="Zn(2)-C6 fungal-type DNA-binding domain"/>
    <property type="match status" value="1"/>
</dbReference>
<keyword evidence="1" id="KW-0539">Nucleus</keyword>
<dbReference type="InterPro" id="IPR007219">
    <property type="entry name" value="XnlR_reg_dom"/>
</dbReference>
<dbReference type="GO" id="GO:0006351">
    <property type="term" value="P:DNA-templated transcription"/>
    <property type="evidence" value="ECO:0007669"/>
    <property type="project" value="InterPro"/>
</dbReference>
<feature type="compositionally biased region" description="Polar residues" evidence="3">
    <location>
        <begin position="567"/>
        <end position="577"/>
    </location>
</feature>
<gene>
    <name evidence="5" type="ORF">C8F04DRAFT_1261849</name>
</gene>
<dbReference type="Pfam" id="PF04082">
    <property type="entry name" value="Fungal_trans"/>
    <property type="match status" value="1"/>
</dbReference>
<sequence length="682" mass="76360">MPDGRCTACCHEKVDCTYLKAAVKRAPPKSYVDSLEEQLDQSLALIRQLRSQLANVQSDLADYCALRLCQQPAPHGDDLVHFDLARNLEQLSLGHPPATSFFGKGSGASLITAALDFKANVEREEREEAQSRGLRPVWSRRLQFWKLFTPWERTSPRAPALKFPPAAMLNDLIALYFMHQNLYVPLLHRPTFERCVAEGLHLRNVGFAATVLLVCAVASRWSTDSEVGLLSADERVGAGNLSYGWQWFDQARYAGGHILGLATVYDLQYYCLAAQFLEGSCAPQSCWTLIGFGLRLAQDIGAHRRPALNEVPTIRSELQKRALWVLVYMDRHMSAGTGRPSALEDNDIDVEMPIECDDEYWEHPTHPFQQPPGVPSRITFFNCLLRLNLLLAFSSRILYPLNKTRAAFSLDEAFEANLVTELDSAMNSWHEQIPEHLRWDPARKDPEFFNQSVALHCEYKHLVIYVHKRFIPVLREISPALPSLAICTSAARACVNMVDIQRRRMGNIPAFTSGIVLLLNVWSGKRTGVISDTSREMANVYKCMEVVRLCEDRDILAELASAGGLPPSSSTSFTNDRVSPPYSPPNMPFEPPQTPVSSDTNSQFYTFGSMSMEEPSAFALTGTLAPSIPSADLYTPMPTDPAEVSRELGEMMKLIDNDAIAMWTNAPTGLGMEDWGNYFQRF</sequence>
<name>A0AAD6X2L4_9AGAR</name>
<comment type="caution">
    <text evidence="5">The sequence shown here is derived from an EMBL/GenBank/DDBJ whole genome shotgun (WGS) entry which is preliminary data.</text>
</comment>
<dbReference type="CDD" id="cd12148">
    <property type="entry name" value="fungal_TF_MHR"/>
    <property type="match status" value="1"/>
</dbReference>
<accession>A0AAD6X2L4</accession>
<feature type="compositionally biased region" description="Pro residues" evidence="3">
    <location>
        <begin position="581"/>
        <end position="594"/>
    </location>
</feature>
<evidence type="ECO:0000256" key="2">
    <source>
        <dbReference type="SAM" id="Coils"/>
    </source>
</evidence>
<dbReference type="Proteomes" id="UP001218188">
    <property type="component" value="Unassembled WGS sequence"/>
</dbReference>
<protein>
    <submittedName>
        <fullName evidence="5">Fungal-specific transcription factor domain-containing protein</fullName>
    </submittedName>
</protein>
<proteinExistence type="predicted"/>
<feature type="domain" description="Xylanolytic transcriptional activator regulatory" evidence="4">
    <location>
        <begin position="286"/>
        <end position="359"/>
    </location>
</feature>
<organism evidence="5 6">
    <name type="scientific">Mycena alexandri</name>
    <dbReference type="NCBI Taxonomy" id="1745969"/>
    <lineage>
        <taxon>Eukaryota</taxon>
        <taxon>Fungi</taxon>
        <taxon>Dikarya</taxon>
        <taxon>Basidiomycota</taxon>
        <taxon>Agaricomycotina</taxon>
        <taxon>Agaricomycetes</taxon>
        <taxon>Agaricomycetidae</taxon>
        <taxon>Agaricales</taxon>
        <taxon>Marasmiineae</taxon>
        <taxon>Mycenaceae</taxon>
        <taxon>Mycena</taxon>
    </lineage>
</organism>
<dbReference type="EMBL" id="JARJCM010000072">
    <property type="protein sequence ID" value="KAJ7032556.1"/>
    <property type="molecule type" value="Genomic_DNA"/>
</dbReference>
<dbReference type="SMART" id="SM00906">
    <property type="entry name" value="Fungal_trans"/>
    <property type="match status" value="1"/>
</dbReference>
<dbReference type="InterPro" id="IPR036864">
    <property type="entry name" value="Zn2-C6_fun-type_DNA-bd_sf"/>
</dbReference>
<evidence type="ECO:0000313" key="6">
    <source>
        <dbReference type="Proteomes" id="UP001218188"/>
    </source>
</evidence>